<dbReference type="EMBL" id="FODD01000020">
    <property type="protein sequence ID" value="SEO21199.1"/>
    <property type="molecule type" value="Genomic_DNA"/>
</dbReference>
<name>A0A1H8MV91_9ACTN</name>
<evidence type="ECO:0008006" key="7">
    <source>
        <dbReference type="Google" id="ProtNLM"/>
    </source>
</evidence>
<dbReference type="Proteomes" id="UP000181951">
    <property type="component" value="Unassembled WGS sequence"/>
</dbReference>
<keyword evidence="6" id="KW-1185">Reference proteome</keyword>
<evidence type="ECO:0000256" key="3">
    <source>
        <dbReference type="ARBA" id="ARBA00022801"/>
    </source>
</evidence>
<dbReference type="Pfam" id="PF03029">
    <property type="entry name" value="ATP_bind_1"/>
    <property type="match status" value="1"/>
</dbReference>
<evidence type="ECO:0000256" key="2">
    <source>
        <dbReference type="ARBA" id="ARBA00022741"/>
    </source>
</evidence>
<proteinExistence type="inferred from homology"/>
<evidence type="ECO:0000313" key="5">
    <source>
        <dbReference type="EMBL" id="SEO21199.1"/>
    </source>
</evidence>
<dbReference type="AlphaFoldDB" id="A0A1H8MV91"/>
<dbReference type="InterPro" id="IPR052705">
    <property type="entry name" value="Gliding_Motility_GTPase"/>
</dbReference>
<gene>
    <name evidence="5" type="ORF">SAMN05216267_102012</name>
</gene>
<evidence type="ECO:0000256" key="4">
    <source>
        <dbReference type="ARBA" id="ARBA00023134"/>
    </source>
</evidence>
<keyword evidence="3" id="KW-0378">Hydrolase</keyword>
<dbReference type="PANTHER" id="PTHR42708:SF1">
    <property type="entry name" value="GLIDING MOTILITY PROTEIN MGLA"/>
    <property type="match status" value="1"/>
</dbReference>
<dbReference type="InterPro" id="IPR027417">
    <property type="entry name" value="P-loop_NTPase"/>
</dbReference>
<dbReference type="STRING" id="310780.SAMN05216267_102012"/>
<dbReference type="GO" id="GO:0016787">
    <property type="term" value="F:hydrolase activity"/>
    <property type="evidence" value="ECO:0007669"/>
    <property type="project" value="UniProtKB-KW"/>
</dbReference>
<evidence type="ECO:0000313" key="6">
    <source>
        <dbReference type="Proteomes" id="UP000181951"/>
    </source>
</evidence>
<accession>A0A1H8MV91</accession>
<keyword evidence="2" id="KW-0547">Nucleotide-binding</keyword>
<dbReference type="SUPFAM" id="SSF52540">
    <property type="entry name" value="P-loop containing nucleoside triphosphate hydrolases"/>
    <property type="match status" value="1"/>
</dbReference>
<evidence type="ECO:0000256" key="1">
    <source>
        <dbReference type="ARBA" id="ARBA00005290"/>
    </source>
</evidence>
<sequence>MKVLVVGPFGVGKTTFISSISEIEPLTTEETITSLSARTDDLSATPEKSTTTVALDFGRLTLYDDLVLYMFGTPGQERFKELWEDLTRGALGALVLVDPRPERLKQSFAVLDLVEQFGLAYVIGVNHFDEQRTYPLDEVREALSVSPETPVVGCDVRDRASSGKALITLVNHLLSLD</sequence>
<dbReference type="PANTHER" id="PTHR42708">
    <property type="entry name" value="ATP/GTP-BINDING PROTEIN-RELATED"/>
    <property type="match status" value="1"/>
</dbReference>
<organism evidence="5 6">
    <name type="scientific">Actinacidiphila rubida</name>
    <dbReference type="NCBI Taxonomy" id="310780"/>
    <lineage>
        <taxon>Bacteria</taxon>
        <taxon>Bacillati</taxon>
        <taxon>Actinomycetota</taxon>
        <taxon>Actinomycetes</taxon>
        <taxon>Kitasatosporales</taxon>
        <taxon>Streptomycetaceae</taxon>
        <taxon>Actinacidiphila</taxon>
    </lineage>
</organism>
<dbReference type="GO" id="GO:0005525">
    <property type="term" value="F:GTP binding"/>
    <property type="evidence" value="ECO:0007669"/>
    <property type="project" value="UniProtKB-KW"/>
</dbReference>
<dbReference type="InterPro" id="IPR004130">
    <property type="entry name" value="Gpn"/>
</dbReference>
<comment type="similarity">
    <text evidence="1">Belongs to the GPN-loop GTPase family.</text>
</comment>
<protein>
    <recommendedName>
        <fullName evidence="7">ATP-binding protein</fullName>
    </recommendedName>
</protein>
<dbReference type="OrthoDB" id="4319884at2"/>
<dbReference type="CDD" id="cd00882">
    <property type="entry name" value="Ras_like_GTPase"/>
    <property type="match status" value="1"/>
</dbReference>
<keyword evidence="4" id="KW-0342">GTP-binding</keyword>
<reference evidence="5 6" key="1">
    <citation type="submission" date="2016-10" db="EMBL/GenBank/DDBJ databases">
        <authorList>
            <person name="de Groot N.N."/>
        </authorList>
    </citation>
    <scope>NUCLEOTIDE SEQUENCE [LARGE SCALE GENOMIC DNA]</scope>
    <source>
        <strain evidence="5 6">CGMCC 4.2026</strain>
    </source>
</reference>
<dbReference type="Gene3D" id="3.40.50.300">
    <property type="entry name" value="P-loop containing nucleotide triphosphate hydrolases"/>
    <property type="match status" value="1"/>
</dbReference>